<evidence type="ECO:0008006" key="4">
    <source>
        <dbReference type="Google" id="ProtNLM"/>
    </source>
</evidence>
<feature type="transmembrane region" description="Helical" evidence="1">
    <location>
        <begin position="178"/>
        <end position="197"/>
    </location>
</feature>
<gene>
    <name evidence="2" type="ORF">CN689_15360</name>
</gene>
<dbReference type="RefSeq" id="WP_098176508.1">
    <property type="nucleotide sequence ID" value="NZ_NUEQ01000026.1"/>
</dbReference>
<evidence type="ECO:0000313" key="3">
    <source>
        <dbReference type="Proteomes" id="UP000220106"/>
    </source>
</evidence>
<feature type="transmembrane region" description="Helical" evidence="1">
    <location>
        <begin position="104"/>
        <end position="133"/>
    </location>
</feature>
<organism evidence="2 3">
    <name type="scientific">Peribacillus butanolivorans</name>
    <dbReference type="NCBI Taxonomy" id="421767"/>
    <lineage>
        <taxon>Bacteria</taxon>
        <taxon>Bacillati</taxon>
        <taxon>Bacillota</taxon>
        <taxon>Bacilli</taxon>
        <taxon>Bacillales</taxon>
        <taxon>Bacillaceae</taxon>
        <taxon>Peribacillus</taxon>
    </lineage>
</organism>
<sequence>MLKLMRLELMKFKFGWYIKGAIIANIIMTPILCFVMYLEQQERDSMITMYQEAFVMIGAMVRATFIVFASVLIAKIVIEEYKNKTILIMFSYPINRKKMIASKLLFIAALTFITMLVTNIIVAGSFTIINSYFPIVPFSITANQYLGEALKMIPYSIATAGISLIPLYFGMRKHSVPATISSSLIVVMIACASNPAFSMVTFIPLQLALAAVGVTIAYSAIRNIEKEDAI</sequence>
<accession>A0AAX0S3J7</accession>
<proteinExistence type="predicted"/>
<keyword evidence="1" id="KW-0472">Membrane</keyword>
<feature type="transmembrane region" description="Helical" evidence="1">
    <location>
        <begin position="153"/>
        <end position="171"/>
    </location>
</feature>
<dbReference type="EMBL" id="NUEQ01000026">
    <property type="protein sequence ID" value="PEJ32006.1"/>
    <property type="molecule type" value="Genomic_DNA"/>
</dbReference>
<keyword evidence="1" id="KW-0812">Transmembrane</keyword>
<protein>
    <recommendedName>
        <fullName evidence="4">ABC transporter permease</fullName>
    </recommendedName>
</protein>
<evidence type="ECO:0000256" key="1">
    <source>
        <dbReference type="SAM" id="Phobius"/>
    </source>
</evidence>
<evidence type="ECO:0000313" key="2">
    <source>
        <dbReference type="EMBL" id="PEJ32006.1"/>
    </source>
</evidence>
<keyword evidence="1" id="KW-1133">Transmembrane helix</keyword>
<dbReference type="AlphaFoldDB" id="A0AAX0S3J7"/>
<feature type="transmembrane region" description="Helical" evidence="1">
    <location>
        <begin position="21"/>
        <end position="38"/>
    </location>
</feature>
<feature type="transmembrane region" description="Helical" evidence="1">
    <location>
        <begin position="203"/>
        <end position="221"/>
    </location>
</feature>
<dbReference type="Pfam" id="PF12730">
    <property type="entry name" value="ABC2_membrane_4"/>
    <property type="match status" value="1"/>
</dbReference>
<name>A0AAX0S3J7_9BACI</name>
<dbReference type="Proteomes" id="UP000220106">
    <property type="component" value="Unassembled WGS sequence"/>
</dbReference>
<reference evidence="2 3" key="1">
    <citation type="submission" date="2017-09" db="EMBL/GenBank/DDBJ databases">
        <title>Large-scale bioinformatics analysis of Bacillus genomes uncovers conserved roles of natural products in bacterial physiology.</title>
        <authorList>
            <consortium name="Agbiome Team Llc"/>
            <person name="Bleich R.M."/>
            <person name="Kirk G.J."/>
            <person name="Santa Maria K.C."/>
            <person name="Allen S.E."/>
            <person name="Farag S."/>
            <person name="Shank E.A."/>
            <person name="Bowers A."/>
        </authorList>
    </citation>
    <scope>NUCLEOTIDE SEQUENCE [LARGE SCALE GENOMIC DNA]</scope>
    <source>
        <strain evidence="2 3">AFS003229</strain>
    </source>
</reference>
<feature type="transmembrane region" description="Helical" evidence="1">
    <location>
        <begin position="53"/>
        <end position="78"/>
    </location>
</feature>
<comment type="caution">
    <text evidence="2">The sequence shown here is derived from an EMBL/GenBank/DDBJ whole genome shotgun (WGS) entry which is preliminary data.</text>
</comment>